<proteinExistence type="predicted"/>
<dbReference type="OrthoDB" id="444255at2759"/>
<feature type="domain" description="LicD/FKTN/FKRP nucleotidyltransferase" evidence="6">
    <location>
        <begin position="386"/>
        <end position="493"/>
    </location>
</feature>
<keyword evidence="4 5" id="KW-0472">Membrane</keyword>
<dbReference type="PANTHER" id="PTHR15407">
    <property type="entry name" value="FUKUTIN-RELATED"/>
    <property type="match status" value="1"/>
</dbReference>
<feature type="transmembrane region" description="Helical" evidence="5">
    <location>
        <begin position="12"/>
        <end position="31"/>
    </location>
</feature>
<reference evidence="7 8" key="1">
    <citation type="submission" date="2018-06" db="EMBL/GenBank/DDBJ databases">
        <title>Whole genome sequencing of Candida tropicalis (genome annotated by CSBL at Korea University).</title>
        <authorList>
            <person name="Ahn J."/>
        </authorList>
    </citation>
    <scope>NUCLEOTIDE SEQUENCE [LARGE SCALE GENOMIC DNA]</scope>
    <source>
        <strain evidence="7 8">ATCC 20962</strain>
    </source>
</reference>
<organism evidence="7 8">
    <name type="scientific">Candida viswanathii</name>
    <dbReference type="NCBI Taxonomy" id="5486"/>
    <lineage>
        <taxon>Eukaryota</taxon>
        <taxon>Fungi</taxon>
        <taxon>Dikarya</taxon>
        <taxon>Ascomycota</taxon>
        <taxon>Saccharomycotina</taxon>
        <taxon>Pichiomycetes</taxon>
        <taxon>Debaryomycetaceae</taxon>
        <taxon>Candida/Lodderomyces clade</taxon>
        <taxon>Candida</taxon>
    </lineage>
</organism>
<evidence type="ECO:0000256" key="3">
    <source>
        <dbReference type="ARBA" id="ARBA00022989"/>
    </source>
</evidence>
<evidence type="ECO:0000313" key="7">
    <source>
        <dbReference type="EMBL" id="RCK56529.1"/>
    </source>
</evidence>
<dbReference type="AlphaFoldDB" id="A0A367XSZ4"/>
<evidence type="ECO:0000256" key="4">
    <source>
        <dbReference type="ARBA" id="ARBA00023136"/>
    </source>
</evidence>
<evidence type="ECO:0000256" key="2">
    <source>
        <dbReference type="ARBA" id="ARBA00022692"/>
    </source>
</evidence>
<gene>
    <name evidence="7" type="ORF">Cantr_06000</name>
</gene>
<dbReference type="Pfam" id="PF04991">
    <property type="entry name" value="LicD"/>
    <property type="match status" value="1"/>
</dbReference>
<dbReference type="GO" id="GO:0016020">
    <property type="term" value="C:membrane"/>
    <property type="evidence" value="ECO:0007669"/>
    <property type="project" value="UniProtKB-SubCell"/>
</dbReference>
<evidence type="ECO:0000256" key="1">
    <source>
        <dbReference type="ARBA" id="ARBA00004167"/>
    </source>
</evidence>
<dbReference type="STRING" id="5486.A0A367XSZ4"/>
<comment type="caution">
    <text evidence="7">The sequence shown here is derived from an EMBL/GenBank/DDBJ whole genome shotgun (WGS) entry which is preliminary data.</text>
</comment>
<keyword evidence="3 5" id="KW-1133">Transmembrane helix</keyword>
<sequence length="697" mass="81911">MPLKYFKIRRLRLPLLALFALNILWFTYYHISHVLQPQEVELFNVALDSNDPLAEVATTNANYAEAVSELIAKIPSPKLNTKFKIPKTQPDPIFQDPRLTYGLVLNYINENPTADSIPFDWADWVDLSLLNNQLNKPVEQRLKCKDMMHQLHLPNKEDQEKCANDSRYFGCVDATELTNEELSEYGVESYEQLPGFIQFAHTVFSSSEFIRNIQAKTYLLTQMTLPYRVIFLNDRGDDIVLDVHKGKVKSLQENYRRSTVDPVEEFDKLRPDQTYSYSPKPVIEMGPDMFNYTRLELIRTAEKMREQSNLDRFQKSYLNSMIASIKARYPKDSEEPYFREATMHVDQHNGDSGWHYDWRFFNGKLRNKARTAIILERLLRNWFKFTEKYGIVSWIAHGPLLSWYWNGAVFPYDNDLDVQMPIRHLAKLGQLYNQTLVVEDLHEGMGKYLIEVGTFMHNRDISHNGNHIDARFIDVDTGVYIDITGLAMGETKRYSRGRETANIHDRRKHFYNVDELVPLKLSMLNGVPCYINNKPVANLNQEYRSGIRRKTYQDYYFSTKLNIWIHVRTALKVFDANDYQKHAGVLNKLRMKKLLDEMTDDQVYELFASDRELLLEYKLASSVREFHTQELHYLIRPITKTRVEDKTDITPEYKELLKTVELHEPFRESLFEYEHINGGMDEFKSRSFRELDSIPVA</sequence>
<keyword evidence="8" id="KW-1185">Reference proteome</keyword>
<dbReference type="EMBL" id="QLNQ01000029">
    <property type="protein sequence ID" value="RCK56529.1"/>
    <property type="molecule type" value="Genomic_DNA"/>
</dbReference>
<protein>
    <recommendedName>
        <fullName evidence="6">LicD/FKTN/FKRP nucleotidyltransferase domain-containing protein</fullName>
    </recommendedName>
</protein>
<comment type="subcellular location">
    <subcellularLocation>
        <location evidence="1">Membrane</location>
        <topology evidence="1">Single-pass membrane protein</topology>
    </subcellularLocation>
</comment>
<evidence type="ECO:0000256" key="5">
    <source>
        <dbReference type="SAM" id="Phobius"/>
    </source>
</evidence>
<evidence type="ECO:0000259" key="6">
    <source>
        <dbReference type="Pfam" id="PF04991"/>
    </source>
</evidence>
<evidence type="ECO:0000313" key="8">
    <source>
        <dbReference type="Proteomes" id="UP000253472"/>
    </source>
</evidence>
<dbReference type="InterPro" id="IPR007074">
    <property type="entry name" value="LicD/FKTN/FKRP_NTP_transf"/>
</dbReference>
<dbReference type="Proteomes" id="UP000253472">
    <property type="component" value="Unassembled WGS sequence"/>
</dbReference>
<name>A0A367XSZ4_9ASCO</name>
<keyword evidence="2 5" id="KW-0812">Transmembrane</keyword>
<dbReference type="InterPro" id="IPR009644">
    <property type="entry name" value="FKTN/MNN4/W02B3.4-1"/>
</dbReference>
<accession>A0A367XSZ4</accession>
<dbReference type="PANTHER" id="PTHR15407:SF28">
    <property type="entry name" value="RIBITOL-5-PHOSPHATE TRANSFERASE FKTN"/>
    <property type="match status" value="1"/>
</dbReference>
<dbReference type="GO" id="GO:0009100">
    <property type="term" value="P:glycoprotein metabolic process"/>
    <property type="evidence" value="ECO:0007669"/>
    <property type="project" value="UniProtKB-ARBA"/>
</dbReference>